<dbReference type="AlphaFoldDB" id="Q82MR4"/>
<name>Q82MR4_STRAW</name>
<reference evidence="1 2" key="3">
    <citation type="journal article" date="2014" name="J. Ind. Microbiol. Biotechnol.">
        <title>Genome mining of the Streptomyces avermitilis genome and development of genome-minimized hosts for heterologous expression of biosynthetic gene clusters.</title>
        <authorList>
            <person name="Ikeda H."/>
            <person name="Shin-ya K."/>
            <person name="Omura S."/>
        </authorList>
    </citation>
    <scope>NUCLEOTIDE SEQUENCE [LARGE SCALE GENOMIC DNA]</scope>
    <source>
        <strain evidence="2">ATCC 31267 / DSM 46492 / JCM 5070 / NBRC 14893 / NCIMB 12804 / NRRL 8165 / MA-4680</strain>
    </source>
</reference>
<protein>
    <recommendedName>
        <fullName evidence="3">DUF1877 domain-containing protein</fullName>
    </recommendedName>
</protein>
<keyword evidence="2" id="KW-1185">Reference proteome</keyword>
<organism evidence="1 2">
    <name type="scientific">Streptomyces avermitilis (strain ATCC 31267 / DSM 46492 / JCM 5070 / NBRC 14893 / NCIMB 12804 / NRRL 8165 / MA-4680)</name>
    <dbReference type="NCBI Taxonomy" id="227882"/>
    <lineage>
        <taxon>Bacteria</taxon>
        <taxon>Bacillati</taxon>
        <taxon>Actinomycetota</taxon>
        <taxon>Actinomycetes</taxon>
        <taxon>Kitasatosporales</taxon>
        <taxon>Streptomycetaceae</taxon>
        <taxon>Streptomyces</taxon>
    </lineage>
</organism>
<reference evidence="1 2" key="2">
    <citation type="journal article" date="2003" name="Nat. Biotechnol.">
        <title>Complete genome sequence and comparative analysis of the industrial microorganism Streptomyces avermitilis.</title>
        <authorList>
            <person name="Ikeda H."/>
            <person name="Ishikawa J."/>
            <person name="Hanamoto A."/>
            <person name="Shinose M."/>
            <person name="Kikuchi H."/>
            <person name="Shiba T."/>
            <person name="Sakaki Y."/>
            <person name="Hattori M."/>
            <person name="Omura S."/>
        </authorList>
    </citation>
    <scope>NUCLEOTIDE SEQUENCE [LARGE SCALE GENOMIC DNA]</scope>
    <source>
        <strain evidence="2">ATCC 31267 / DSM 46492 / JCM 5070 / NBRC 14893 / NCIMB 12804 / NRRL 8165 / MA-4680</strain>
    </source>
</reference>
<evidence type="ECO:0000313" key="1">
    <source>
        <dbReference type="EMBL" id="BAC69307.1"/>
    </source>
</evidence>
<sequence>MSPCGRLSVAPGTISGMGVRYDYFAAADDAGALARLHGDLGAVDDEFGLTGLKGADPDLILGPVEAGLTGRSVAEVEDDPRFTRLISDPQAEDRCLVTLTGTLRDALAGARPERLGQTAMTVVSGPEDSAGWDADLLADFLQRLAELSRHARVTHQQLYCLISL</sequence>
<evidence type="ECO:0000313" key="2">
    <source>
        <dbReference type="Proteomes" id="UP000000428"/>
    </source>
</evidence>
<accession>Q82MR4</accession>
<gene>
    <name evidence="1" type="ORF">SAVERM_1596</name>
</gene>
<dbReference type="KEGG" id="sma:SAVERM_1596"/>
<reference evidence="1 2" key="1">
    <citation type="journal article" date="2001" name="Proc. Natl. Acad. Sci. U.S.A.">
        <title>Genome sequence of an industrial microorganism Streptomyces avermitilis: deducing the ability of producing secondary metabolites.</title>
        <authorList>
            <person name="Omura S."/>
            <person name="Ikeda H."/>
            <person name="Ishikawa J."/>
            <person name="Hanamoto A."/>
            <person name="Takahashi C."/>
            <person name="Shinose M."/>
            <person name="Takahashi Y."/>
            <person name="Horikawa H."/>
            <person name="Nakazawa H."/>
            <person name="Osonoe T."/>
            <person name="Kikuchi H."/>
            <person name="Shiba T."/>
            <person name="Sakaki Y."/>
            <person name="Hattori M."/>
        </authorList>
    </citation>
    <scope>NUCLEOTIDE SEQUENCE [LARGE SCALE GENOMIC DNA]</scope>
    <source>
        <strain evidence="2">ATCC 31267 / DSM 46492 / JCM 5070 / NBRC 14893 / NCIMB 12804 / NRRL 8165 / MA-4680</strain>
    </source>
</reference>
<dbReference type="HOGENOM" id="CLU_131457_0_0_11"/>
<proteinExistence type="predicted"/>
<evidence type="ECO:0008006" key="3">
    <source>
        <dbReference type="Google" id="ProtNLM"/>
    </source>
</evidence>
<dbReference type="EMBL" id="BA000030">
    <property type="protein sequence ID" value="BAC69307.1"/>
    <property type="molecule type" value="Genomic_DNA"/>
</dbReference>
<dbReference type="Proteomes" id="UP000000428">
    <property type="component" value="Chromosome"/>
</dbReference>